<keyword evidence="9" id="KW-1185">Reference proteome</keyword>
<evidence type="ECO:0000256" key="2">
    <source>
        <dbReference type="ARBA" id="ARBA00022746"/>
    </source>
</evidence>
<evidence type="ECO:0000256" key="4">
    <source>
        <dbReference type="PIRNR" id="PIRNR036492"/>
    </source>
</evidence>
<name>A0A9P9K509_FUSSL</name>
<reference evidence="8" key="1">
    <citation type="journal article" date="2021" name="Nat. Commun.">
        <title>Genetic determinants of endophytism in the Arabidopsis root mycobiome.</title>
        <authorList>
            <person name="Mesny F."/>
            <person name="Miyauchi S."/>
            <person name="Thiergart T."/>
            <person name="Pickel B."/>
            <person name="Atanasova L."/>
            <person name="Karlsson M."/>
            <person name="Huettel B."/>
            <person name="Barry K.W."/>
            <person name="Haridas S."/>
            <person name="Chen C."/>
            <person name="Bauer D."/>
            <person name="Andreopoulos W."/>
            <person name="Pangilinan J."/>
            <person name="LaButti K."/>
            <person name="Riley R."/>
            <person name="Lipzen A."/>
            <person name="Clum A."/>
            <person name="Drula E."/>
            <person name="Henrissat B."/>
            <person name="Kohler A."/>
            <person name="Grigoriev I.V."/>
            <person name="Martin F.M."/>
            <person name="Hacquard S."/>
        </authorList>
    </citation>
    <scope>NUCLEOTIDE SEQUENCE</scope>
    <source>
        <strain evidence="8">FSSC 5 MPI-SDFR-AT-0091</strain>
    </source>
</reference>
<keyword evidence="6" id="KW-0472">Membrane</keyword>
<feature type="active site" evidence="5">
    <location>
        <position position="258"/>
    </location>
</feature>
<dbReference type="SUPFAM" id="SSF53720">
    <property type="entry name" value="ALDH-like"/>
    <property type="match status" value="1"/>
</dbReference>
<dbReference type="InterPro" id="IPR016162">
    <property type="entry name" value="Ald_DH_N"/>
</dbReference>
<dbReference type="PANTHER" id="PTHR43570:SF16">
    <property type="entry name" value="ALDEHYDE DEHYDROGENASE TYPE III, ISOFORM Q"/>
    <property type="match status" value="1"/>
</dbReference>
<keyword evidence="3 4" id="KW-0560">Oxidoreductase</keyword>
<dbReference type="GO" id="GO:0016117">
    <property type="term" value="P:carotenoid biosynthetic process"/>
    <property type="evidence" value="ECO:0007669"/>
    <property type="project" value="UniProtKB-KW"/>
</dbReference>
<dbReference type="GO" id="GO:0006081">
    <property type="term" value="P:aldehyde metabolic process"/>
    <property type="evidence" value="ECO:0007669"/>
    <property type="project" value="InterPro"/>
</dbReference>
<dbReference type="Proteomes" id="UP000736672">
    <property type="component" value="Unassembled WGS sequence"/>
</dbReference>
<keyword evidence="6" id="KW-0812">Transmembrane</keyword>
<dbReference type="AlphaFoldDB" id="A0A9P9K509"/>
<dbReference type="InterPro" id="IPR016161">
    <property type="entry name" value="Ald_DH/histidinol_DH"/>
</dbReference>
<dbReference type="GO" id="GO:0004029">
    <property type="term" value="F:aldehyde dehydrogenase (NAD+) activity"/>
    <property type="evidence" value="ECO:0007669"/>
    <property type="project" value="TreeGrafter"/>
</dbReference>
<proteinExistence type="inferred from homology"/>
<protein>
    <recommendedName>
        <fullName evidence="4">Aldehyde dehydrogenase</fullName>
    </recommendedName>
</protein>
<dbReference type="Pfam" id="PF00171">
    <property type="entry name" value="Aldedh"/>
    <property type="match status" value="1"/>
</dbReference>
<feature type="active site" evidence="5">
    <location>
        <position position="224"/>
    </location>
</feature>
<dbReference type="PIRSF" id="PIRSF036492">
    <property type="entry name" value="ALDH"/>
    <property type="match status" value="1"/>
</dbReference>
<feature type="domain" description="Aldehyde dehydrogenase" evidence="7">
    <location>
        <begin position="22"/>
        <end position="437"/>
    </location>
</feature>
<dbReference type="EMBL" id="JAGTJS010000013">
    <property type="protein sequence ID" value="KAH7249612.1"/>
    <property type="molecule type" value="Genomic_DNA"/>
</dbReference>
<dbReference type="FunFam" id="3.40.605.10:FF:000004">
    <property type="entry name" value="Aldehyde dehydrogenase"/>
    <property type="match status" value="1"/>
</dbReference>
<evidence type="ECO:0000256" key="5">
    <source>
        <dbReference type="PIRSR" id="PIRSR036492-1"/>
    </source>
</evidence>
<sequence length="519" mass="57574">MTTSSTTRPYASLQECKNAHAQLTDTFSTGKTKSLRWRKWQLKQFWWMLEDNQQAITDALAADLRRHEMESLTSDLLGLKTDILEHLEHLEEWAADEPVKSAGFIMGRLGKARVRKEPLGVVLVIGAWNFPFLLTLQPVIAAIAAGCCVLIKPSELSVASQDLMADLVSQYLDPQAVRLVTGGPQETTGLLELKFNQIFFTGSSKVARYVSAAAAKHLTPTVLELGGQGPAIVTSKADVDLAAKCIAWAKFLNAGQICLSVNHVFVDPKIHGAFVQKLVYWTNKFSTSGHMCKIVNRRNFDRLDKLLNDSKGNVHQVKVDREHCMMSPAVVTDVDMKDSLLSEELFGPICPVIKRTYKDAVRDIKSLSQPLAIYMFSNERSEIEYVLDNTNSGGVTINDVLMHYAVPGAPFGGVGESGMGYYHGKYGFMAFTHQRTIVEIPSWLHKLTGARYPPYDVGNKGKVTVKNHLGFRRGESMEDQTVGRYSYFCRGSGPVSLELCGDGFVVDISWVESMIMPLI</sequence>
<evidence type="ECO:0000256" key="1">
    <source>
        <dbReference type="ARBA" id="ARBA00009986"/>
    </source>
</evidence>
<evidence type="ECO:0000259" key="7">
    <source>
        <dbReference type="Pfam" id="PF00171"/>
    </source>
</evidence>
<dbReference type="OrthoDB" id="440325at2759"/>
<dbReference type="InterPro" id="IPR012394">
    <property type="entry name" value="Aldehyde_DH_NAD(P)"/>
</dbReference>
<dbReference type="InterPro" id="IPR015590">
    <property type="entry name" value="Aldehyde_DH_dom"/>
</dbReference>
<dbReference type="GO" id="GO:0005737">
    <property type="term" value="C:cytoplasm"/>
    <property type="evidence" value="ECO:0007669"/>
    <property type="project" value="TreeGrafter"/>
</dbReference>
<evidence type="ECO:0000256" key="6">
    <source>
        <dbReference type="SAM" id="Phobius"/>
    </source>
</evidence>
<dbReference type="CDD" id="cd07135">
    <property type="entry name" value="ALDH_F14-YMR110C"/>
    <property type="match status" value="1"/>
</dbReference>
<dbReference type="PANTHER" id="PTHR43570">
    <property type="entry name" value="ALDEHYDE DEHYDROGENASE"/>
    <property type="match status" value="1"/>
</dbReference>
<accession>A0A9P9K509</accession>
<dbReference type="InterPro" id="IPR016163">
    <property type="entry name" value="Ald_DH_C"/>
</dbReference>
<comment type="similarity">
    <text evidence="1 4">Belongs to the aldehyde dehydrogenase family.</text>
</comment>
<feature type="transmembrane region" description="Helical" evidence="6">
    <location>
        <begin position="119"/>
        <end position="145"/>
    </location>
</feature>
<evidence type="ECO:0000313" key="8">
    <source>
        <dbReference type="EMBL" id="KAH7249612.1"/>
    </source>
</evidence>
<keyword evidence="2" id="KW-0125">Carotenoid biosynthesis</keyword>
<evidence type="ECO:0000256" key="3">
    <source>
        <dbReference type="ARBA" id="ARBA00023002"/>
    </source>
</evidence>
<gene>
    <name evidence="8" type="ORF">B0J15DRAFT_449361</name>
</gene>
<comment type="caution">
    <text evidence="8">The sequence shown here is derived from an EMBL/GenBank/DDBJ whole genome shotgun (WGS) entry which is preliminary data.</text>
</comment>
<dbReference type="Gene3D" id="3.40.605.10">
    <property type="entry name" value="Aldehyde Dehydrogenase, Chain A, domain 1"/>
    <property type="match status" value="1"/>
</dbReference>
<organism evidence="8 9">
    <name type="scientific">Fusarium solani</name>
    <name type="common">Filamentous fungus</name>
    <dbReference type="NCBI Taxonomy" id="169388"/>
    <lineage>
        <taxon>Eukaryota</taxon>
        <taxon>Fungi</taxon>
        <taxon>Dikarya</taxon>
        <taxon>Ascomycota</taxon>
        <taxon>Pezizomycotina</taxon>
        <taxon>Sordariomycetes</taxon>
        <taxon>Hypocreomycetidae</taxon>
        <taxon>Hypocreales</taxon>
        <taxon>Nectriaceae</taxon>
        <taxon>Fusarium</taxon>
        <taxon>Fusarium solani species complex</taxon>
    </lineage>
</organism>
<dbReference type="Gene3D" id="3.40.309.10">
    <property type="entry name" value="Aldehyde Dehydrogenase, Chain A, domain 2"/>
    <property type="match status" value="1"/>
</dbReference>
<keyword evidence="6" id="KW-1133">Transmembrane helix</keyword>
<evidence type="ECO:0000313" key="9">
    <source>
        <dbReference type="Proteomes" id="UP000736672"/>
    </source>
</evidence>